<dbReference type="CDD" id="cd05787">
    <property type="entry name" value="LbH_eIF2B_epsilon"/>
    <property type="match status" value="1"/>
</dbReference>
<dbReference type="InterPro" id="IPR056764">
    <property type="entry name" value="LbH_EIF2B3/5"/>
</dbReference>
<evidence type="ECO:0000256" key="9">
    <source>
        <dbReference type="SAM" id="MobiDB-lite"/>
    </source>
</evidence>
<comment type="subunit">
    <text evidence="8">Component of the translation initiation factor 2B (eIF2B) complex which is a heterodecamer of two sets of five different subunits: alpha, beta, gamma, delta and epsilon. Subunits alpha, beta and delta comprise a regulatory subcomplex and subunits epsilon and gamma comprise a catalytic subcomplex. Within the complex, the hexameric regulatory complex resides at the center, with the two heterodimeric catalytic subcomplexes bound on opposite sides.</text>
</comment>
<dbReference type="Gene3D" id="3.90.550.10">
    <property type="entry name" value="Spore Coat Polysaccharide Biosynthesis Protein SpsA, Chain A"/>
    <property type="match status" value="1"/>
</dbReference>
<dbReference type="OMA" id="LAQSCKI"/>
<dbReference type="PANTHER" id="PTHR45887">
    <property type="entry name" value="TRANSLATION INITIATION FACTOR EIF-2B SUBUNIT EPSILON"/>
    <property type="match status" value="1"/>
</dbReference>
<evidence type="ECO:0000256" key="4">
    <source>
        <dbReference type="ARBA" id="ARBA00022540"/>
    </source>
</evidence>
<dbReference type="FunFam" id="3.90.550.10:FF:000066">
    <property type="entry name" value="Translation initiation factor eIF-2B subunit epsilon"/>
    <property type="match status" value="1"/>
</dbReference>
<keyword evidence="12" id="KW-1185">Reference proteome</keyword>
<evidence type="ECO:0000256" key="7">
    <source>
        <dbReference type="ARBA" id="ARBA00044345"/>
    </source>
</evidence>
<evidence type="ECO:0000259" key="10">
    <source>
        <dbReference type="PROSITE" id="PS51363"/>
    </source>
</evidence>
<dbReference type="Pfam" id="PF00483">
    <property type="entry name" value="NTP_transferase"/>
    <property type="match status" value="1"/>
</dbReference>
<dbReference type="Pfam" id="PF25084">
    <property type="entry name" value="LbH_EIF2B"/>
    <property type="match status" value="1"/>
</dbReference>
<feature type="domain" description="W2" evidence="10">
    <location>
        <begin position="530"/>
        <end position="692"/>
    </location>
</feature>
<dbReference type="SUPFAM" id="SSF51161">
    <property type="entry name" value="Trimeric LpxA-like enzymes"/>
    <property type="match status" value="1"/>
</dbReference>
<organism evidence="11 12">
    <name type="scientific">Syncephalastrum racemosum</name>
    <name type="common">Filamentous fungus</name>
    <dbReference type="NCBI Taxonomy" id="13706"/>
    <lineage>
        <taxon>Eukaryota</taxon>
        <taxon>Fungi</taxon>
        <taxon>Fungi incertae sedis</taxon>
        <taxon>Mucoromycota</taxon>
        <taxon>Mucoromycotina</taxon>
        <taxon>Mucoromycetes</taxon>
        <taxon>Mucorales</taxon>
        <taxon>Syncephalastraceae</taxon>
        <taxon>Syncephalastrum</taxon>
    </lineage>
</organism>
<dbReference type="EMBL" id="MCGN01000012">
    <property type="protein sequence ID" value="ORY90435.1"/>
    <property type="molecule type" value="Genomic_DNA"/>
</dbReference>
<evidence type="ECO:0000313" key="11">
    <source>
        <dbReference type="EMBL" id="ORY90435.1"/>
    </source>
</evidence>
<dbReference type="Gene3D" id="1.25.40.180">
    <property type="match status" value="1"/>
</dbReference>
<dbReference type="InterPro" id="IPR005835">
    <property type="entry name" value="NTP_transferase_dom"/>
</dbReference>
<dbReference type="GO" id="GO:0005829">
    <property type="term" value="C:cytosol"/>
    <property type="evidence" value="ECO:0007669"/>
    <property type="project" value="UniProtKB-SubCell"/>
</dbReference>
<dbReference type="SMART" id="SM00515">
    <property type="entry name" value="eIF5C"/>
    <property type="match status" value="1"/>
</dbReference>
<name>A0A1X2H032_SYNRA</name>
<dbReference type="OrthoDB" id="424572at2759"/>
<dbReference type="InterPro" id="IPR044123">
    <property type="entry name" value="W2_eIF2B_epsilon"/>
</dbReference>
<dbReference type="SUPFAM" id="SSF48371">
    <property type="entry name" value="ARM repeat"/>
    <property type="match status" value="1"/>
</dbReference>
<comment type="similarity">
    <text evidence="2">Belongs to the eIF-2B gamma/epsilon subunits family.</text>
</comment>
<dbReference type="GO" id="GO:0005085">
    <property type="term" value="F:guanyl-nucleotide exchange factor activity"/>
    <property type="evidence" value="ECO:0007669"/>
    <property type="project" value="EnsemblFungi"/>
</dbReference>
<dbReference type="AlphaFoldDB" id="A0A1X2H032"/>
<evidence type="ECO:0000256" key="6">
    <source>
        <dbReference type="ARBA" id="ARBA00044144"/>
    </source>
</evidence>
<evidence type="ECO:0000256" key="5">
    <source>
        <dbReference type="ARBA" id="ARBA00022917"/>
    </source>
</evidence>
<comment type="subcellular location">
    <subcellularLocation>
        <location evidence="1">Cytoplasm</location>
        <location evidence="1">Cytosol</location>
    </subcellularLocation>
</comment>
<gene>
    <name evidence="11" type="ORF">BCR43DRAFT_499299</name>
</gene>
<evidence type="ECO:0000256" key="8">
    <source>
        <dbReference type="ARBA" id="ARBA00046432"/>
    </source>
</evidence>
<dbReference type="InterPro" id="IPR003307">
    <property type="entry name" value="W2_domain"/>
</dbReference>
<dbReference type="InterPro" id="IPR051956">
    <property type="entry name" value="eIF2B_epsilon"/>
</dbReference>
<dbReference type="GO" id="GO:0031369">
    <property type="term" value="F:translation initiation factor binding"/>
    <property type="evidence" value="ECO:0007669"/>
    <property type="project" value="InterPro"/>
</dbReference>
<dbReference type="GO" id="GO:0005851">
    <property type="term" value="C:eukaryotic translation initiation factor 2B complex"/>
    <property type="evidence" value="ECO:0007669"/>
    <property type="project" value="EnsemblFungi"/>
</dbReference>
<evidence type="ECO:0000256" key="1">
    <source>
        <dbReference type="ARBA" id="ARBA00004514"/>
    </source>
</evidence>
<dbReference type="InParanoid" id="A0A1X2H032"/>
<comment type="caution">
    <text evidence="11">The sequence shown here is derived from an EMBL/GenBank/DDBJ whole genome shotgun (WGS) entry which is preliminary data.</text>
</comment>
<dbReference type="PANTHER" id="PTHR45887:SF1">
    <property type="entry name" value="TRANSLATION INITIATION FACTOR EIF-2B SUBUNIT EPSILON"/>
    <property type="match status" value="1"/>
</dbReference>
<evidence type="ECO:0000313" key="12">
    <source>
        <dbReference type="Proteomes" id="UP000242180"/>
    </source>
</evidence>
<proteinExistence type="inferred from homology"/>
<evidence type="ECO:0000256" key="2">
    <source>
        <dbReference type="ARBA" id="ARBA00007878"/>
    </source>
</evidence>
<reference evidence="11 12" key="1">
    <citation type="submission" date="2016-07" db="EMBL/GenBank/DDBJ databases">
        <title>Pervasive Adenine N6-methylation of Active Genes in Fungi.</title>
        <authorList>
            <consortium name="DOE Joint Genome Institute"/>
            <person name="Mondo S.J."/>
            <person name="Dannebaum R.O."/>
            <person name="Kuo R.C."/>
            <person name="Labutti K."/>
            <person name="Haridas S."/>
            <person name="Kuo A."/>
            <person name="Salamov A."/>
            <person name="Ahrendt S.R."/>
            <person name="Lipzen A."/>
            <person name="Sullivan W."/>
            <person name="Andreopoulos W.B."/>
            <person name="Clum A."/>
            <person name="Lindquist E."/>
            <person name="Daum C."/>
            <person name="Ramamoorthy G.K."/>
            <person name="Gryganskyi A."/>
            <person name="Culley D."/>
            <person name="Magnuson J.K."/>
            <person name="James T.Y."/>
            <person name="O'Malley M.A."/>
            <person name="Stajich J.E."/>
            <person name="Spatafora J.W."/>
            <person name="Visel A."/>
            <person name="Grigoriev I.V."/>
        </authorList>
    </citation>
    <scope>NUCLEOTIDE SEQUENCE [LARGE SCALE GENOMIC DNA]</scope>
    <source>
        <strain evidence="11 12">NRRL 2496</strain>
    </source>
</reference>
<dbReference type="GO" id="GO:0003743">
    <property type="term" value="F:translation initiation factor activity"/>
    <property type="evidence" value="ECO:0007669"/>
    <property type="project" value="UniProtKB-KW"/>
</dbReference>
<dbReference type="InterPro" id="IPR011004">
    <property type="entry name" value="Trimer_LpxA-like_sf"/>
</dbReference>
<dbReference type="Proteomes" id="UP000242180">
    <property type="component" value="Unassembled WGS sequence"/>
</dbReference>
<dbReference type="SUPFAM" id="SSF53448">
    <property type="entry name" value="Nucleotide-diphospho-sugar transferases"/>
    <property type="match status" value="1"/>
</dbReference>
<keyword evidence="4" id="KW-0396">Initiation factor</keyword>
<protein>
    <recommendedName>
        <fullName evidence="6">Translation initiation factor eIF2B subunit epsilon</fullName>
    </recommendedName>
    <alternativeName>
        <fullName evidence="7">eIF2B GDP-GTP exchange factor subunit epsilon</fullName>
    </alternativeName>
</protein>
<dbReference type="Pfam" id="PF02020">
    <property type="entry name" value="W2"/>
    <property type="match status" value="1"/>
</dbReference>
<feature type="region of interest" description="Disordered" evidence="9">
    <location>
        <begin position="430"/>
        <end position="456"/>
    </location>
</feature>
<sequence>MPPKSNKRQPQDEDKDEAFQAVILTDSYDEHFLPISAEMPRCLMPLCNVPLIEYTLEVLAISDVEDVFIVCTSHIDKIKNYFEHSSWTQPSSLLNIQIIQAPECMSVGDALREVDARQLITTDFILTFGDLVSNIKLDKALEQHRARKKTDKNSIMTMVLKEATRQQRPRDASSVFVLDPTSAQCVFYEPTQSLPRKSRIELSPEAFENHAQLEFRNDLLDPFLDICSVEVPALFSENFDWQKLRSDFVHGILTSDILGKTIYTNVVADPYIAHIQNEHMYSTVSKHVLNRWTFPVVPETNLRQDDDYVFSRGNVYKASNVILSRSCIIDENVQIGPNTTIGENTRIANTIIGRNCHIGDNVVLDGAFVWDGVTIQNNSHVSRSILASNVTLLDNTTIRDGCLISVGVTLGPDRTIEKYSRLSLLPQPKNSMFADDSDDEEESAENTVITSPSHPDVYCWSQRSSDDDDEDIRNLKLGSLAFDMADLTIHDDDLAESASEVGDVSDVDSDDDGMVGTIGGAWNLDGGGAQRSMDEFRKELAQTVERSLIENHTVDTAALEITGLRMSSNASYDEVRDVLVPILLDFGESTDLKNVMQKWSPLVAKVTHGHDDQVHLLHVLQRTCAPRETLARQFLSFLQQLYSQDVIEEDAVFRWYVSEQARQGSEAERALRDKAKRFVDWLQEAEEESSEEEESDEE</sequence>
<dbReference type="GO" id="GO:0006446">
    <property type="term" value="P:regulation of translational initiation"/>
    <property type="evidence" value="ECO:0007669"/>
    <property type="project" value="EnsemblFungi"/>
</dbReference>
<dbReference type="Gene3D" id="2.160.10.10">
    <property type="entry name" value="Hexapeptide repeat proteins"/>
    <property type="match status" value="1"/>
</dbReference>
<dbReference type="InterPro" id="IPR035543">
    <property type="entry name" value="eIF-2B_epsilon_N"/>
</dbReference>
<dbReference type="STRING" id="13706.A0A1X2H032"/>
<keyword evidence="5" id="KW-0648">Protein biosynthesis</keyword>
<dbReference type="PROSITE" id="PS51363">
    <property type="entry name" value="W2"/>
    <property type="match status" value="1"/>
</dbReference>
<evidence type="ECO:0000256" key="3">
    <source>
        <dbReference type="ARBA" id="ARBA00022490"/>
    </source>
</evidence>
<feature type="compositionally biased region" description="Acidic residues" evidence="9">
    <location>
        <begin position="435"/>
        <end position="444"/>
    </location>
</feature>
<dbReference type="CDD" id="cd04197">
    <property type="entry name" value="eIF-2B_epsilon_N"/>
    <property type="match status" value="1"/>
</dbReference>
<keyword evidence="3" id="KW-0963">Cytoplasm</keyword>
<dbReference type="GO" id="GO:0002183">
    <property type="term" value="P:cytoplasmic translational initiation"/>
    <property type="evidence" value="ECO:0007669"/>
    <property type="project" value="EnsemblFungi"/>
</dbReference>
<dbReference type="InterPro" id="IPR016024">
    <property type="entry name" value="ARM-type_fold"/>
</dbReference>
<dbReference type="InterPro" id="IPR029044">
    <property type="entry name" value="Nucleotide-diphossugar_trans"/>
</dbReference>
<accession>A0A1X2H032</accession>
<dbReference type="FunCoup" id="A0A1X2H032">
    <property type="interactions" value="790"/>
</dbReference>
<dbReference type="CDD" id="cd11558">
    <property type="entry name" value="W2_eIF2B_epsilon"/>
    <property type="match status" value="1"/>
</dbReference>